<sequence>MPEKLSSDDQLWSEGIAPQLDMLETTSSSNLLNGAMSKLNGSLKSQEASQLSPKQIQSLLTIVFNSYIRCPFNSKLSQQILQIFSDILVLDFDTYSKGLSKFVGRYSTKPSAAAVELTLLKWITYLSGEFAKNGDIGEVCNQLVPSSIRLFDHVSQRVAELDTEDHHKLRSVRSAATEVKSLYIAVLRLHPENIQLLVSSICDSKLPIDGIVGHIGQISAAALELKSSLNSPVPYEDLSKEAMNITKFFVNNCLGLKASLTGNALHLFETFISQFVGPQEFTEILIGLQKCASRNSELTFNKVSPSVFKATDASKFDVVDATTDSKFFSQLIAELKSSKQTTRSGAATSLKWLVSKFIGGSSSKEDSLKRVLDDLFKVQRSLSSTSTEQKVFIAQILASVPKTSQIINEQIIMGILATISRDGHEVSLSAALQTVFDLFVYMLLNGSATAAVVQKLLEATRTGLTEKKQNLRACWATSIARALQNNCELLSQDKVSRLAEFLDEKILSLVVSVLEDCTKSPLASTTNKLISGGYASIVILTFVSENFHDSRLVEIASNADIVKNALQEVGNRPSILTDLKVIEKLSVEDTQKWFISALYSVAPYLEEVSVAFGYAALYSCTSRSILNQGHILSSTALHKSIVKNQRFVLGSCIAAVNSFIRTPPSQSSELKLDPHYLHAFLSSITRSFDGRQKELFEASLVDLIVAGYHKAFGVVANRWVGVCQAAGVDPGYLVSTYADTIVHILAEILVEDTSLTVACGVYDAACQAIASTSFISPSSIVPKLVEIVGNDLNIVSTLQVDDEKLAVWKGSEGSLVVNVLEKNKKKASLSKNSKDYETLKWEQEVRQELEAKKKTSNTKLTKAEKELIDKQLNYESQIRHSVNTSYLHLRRGLEIIIALSNEAAEVENDARVWFPVAVVKILNLLNSEDSKKLVGDLATRCFLTMSDVLTVTGLTGTSCMKWIGASTLRLYNIESIPSLYTSANLTELVSSQLFSLKISSEKGQFSSLTLMYILPLLVKVVENGKKYVMKYHKQNQVHIEEDYVDESPEEEQLALALSIVSSNSEGFEDETIPRTALLRDLIDLMAVPSKAKLAKDCFVPLAQSISVNIASDDLDILLRACIDPSPFVRTNILEELDQEFDLSEMAFDEEIWISRFDAEAGNREIANTIWEESNFKLDETVPDKLLQFLGNKSNPIRLSVAEALAEATISLKRHELFSRLLDSLLQLYREKAKPPAPKTTEFGLVIKAEAPVDTWEERSGVALTLKFLSPLLTEPSLVEKVFRFLVDEKAVTDKNEEVRQELQDAGMTIINKHGKANVESLISIFEAGLASKDGNAESQDRLKQSVIILYGNLAHHLDVDDSRVENIVSRLLKALDTPSEDVQFAVSECIAPLVSFTRSELPAYFDQLFDRLFEGKSLAERRGAAYGLAGLVKGEGLSSVANYDVIRNLEDASDDKADAKKREGVMFAVECLSRSLSSKFEPYVLELLPIVLKCFGDSSAEVRDATEYAAKEIMKNTTSYGIEKLIPMAIENLDDISWRAKKGSVQLLGSMAYLDPAQLSSSLPTIVPEIVGVLNDSHKEVRKAADKALKNFGEVIRNPEIQKLVPTLLKAIGDPTNYTDIALDGLISTQFVHYIDGPSMALIIHVIDRGMHDRSASTKKKASQIVGNMSILVDAKDLLPYLPKLITELQESIVDPVPQTRATAARALGTLVERLGEERFPDLIPKLMATLQDETRPGDRMGSAQALAEVIRGLGIPKLDELLPTILAGTTSSKAHVRAGFLPMLLFLPVCFGNQFAPYLSKTIPPILNGLTDTDDDIRDVSLRAGRLIVSNYANKAIDLLLPELEKGMSDDNPRIRLSSVELTGDLLFKISGISGNLALSEDITILANVTKTFNEVLGEDRRNQVLSALFVCRSDISGAVRIGASNIWKSLVANTPKTIKEILPTLTQIIVRRLASPEREQRTIAATALGDMVKRVGGNALSQLLPTLEESLVSSDSDAKQGICIALRELIESSAPDAIGEHQATLVRIIRSALTDANPSVREAAAQAFDALQNSIGSSAVDEVIPQLLEKLDSDDQSEDALSALQEIMSKKSDVIFPILIPALLKPPINAKALGSLAQVAGNALFRKLSVIISALINAILKGEGDRQELVSALSGITLSVDTDEGCHPLMQEILSSMRSEDHERAAIIYEVLPEFFAKSTLDYSAYTQDLVTQLIFTLDDKDQVVAKNSFDALSALISRLPKDQLGQLVAPVEQTLSLIGNNEEDMYVFSLPKGPNCLLPVFLHGLMYGDDRQREQSANGISFIVKHTPAAGLRPYVTSIVGPLIRVIGERFSGDVKSAILLSLNKLFAKIPQFLRPFIPQLQRTFIKSLSDTSNELLRTRAAKALGTLIKYQPRVDPLVTELLTGAKAVGSENIDIQTSILKALLEVVDKAGDKISERGKNGIMTLVESEVFKEDAGEDTVASYARLIGSLSKILSKEEAVSMFRTKVLQADMDNSNSARFAVLVLNAFLKDSPENIFDSGLLPEICSFIVGACKSKMPYVSDNATIASGKLLLSLRNSDAAEDYASDLNNVIEQLCVCIQKPNSASMDTRRLALVVIRTVCRFRYDSTIKPYMDLFIPSVFACVRDPVIPIKLAAEKCFLAVLNLVNDESNEIFKSWLESREGETSVKSAAGTVLQVRSISEYVKRVATRLASVERERISAGGDMEAMFSDQFEDEREIWAIGGVDLSKE</sequence>
<feature type="repeat" description="HEAT" evidence="2">
    <location>
        <begin position="1685"/>
        <end position="1723"/>
    </location>
</feature>
<dbReference type="OrthoDB" id="5148094at2759"/>
<evidence type="ECO:0000313" key="4">
    <source>
        <dbReference type="EMBL" id="VEU21456.1"/>
    </source>
</evidence>
<accession>A0A448YKP4</accession>
<reference evidence="4 5" key="1">
    <citation type="submission" date="2018-12" db="EMBL/GenBank/DDBJ databases">
        <authorList>
            <person name="Tiukova I."/>
            <person name="Dainat J."/>
        </authorList>
    </citation>
    <scope>NUCLEOTIDE SEQUENCE [LARGE SCALE GENOMIC DNA]</scope>
</reference>
<dbReference type="Gene3D" id="1.25.10.10">
    <property type="entry name" value="Leucine-rich Repeat Variant"/>
    <property type="match status" value="7"/>
</dbReference>
<dbReference type="InterPro" id="IPR034085">
    <property type="entry name" value="TOG"/>
</dbReference>
<dbReference type="Pfam" id="PF24984">
    <property type="entry name" value="HEAT_EF3_GNC1"/>
    <property type="match status" value="1"/>
</dbReference>
<dbReference type="Pfam" id="PF23271">
    <property type="entry name" value="HEAT_GCN1"/>
    <property type="match status" value="1"/>
</dbReference>
<name>A0A448YKP4_BRENA</name>
<dbReference type="SMART" id="SM01349">
    <property type="entry name" value="TOG"/>
    <property type="match status" value="2"/>
</dbReference>
<evidence type="ECO:0000256" key="1">
    <source>
        <dbReference type="ARBA" id="ARBA00022737"/>
    </source>
</evidence>
<organism evidence="4 5">
    <name type="scientific">Brettanomyces naardenensis</name>
    <name type="common">Yeast</name>
    <dbReference type="NCBI Taxonomy" id="13370"/>
    <lineage>
        <taxon>Eukaryota</taxon>
        <taxon>Fungi</taxon>
        <taxon>Dikarya</taxon>
        <taxon>Ascomycota</taxon>
        <taxon>Saccharomycotina</taxon>
        <taxon>Pichiomycetes</taxon>
        <taxon>Pichiales</taxon>
        <taxon>Pichiaceae</taxon>
        <taxon>Brettanomyces</taxon>
    </lineage>
</organism>
<dbReference type="EMBL" id="CAACVR010000012">
    <property type="protein sequence ID" value="VEU21456.1"/>
    <property type="molecule type" value="Genomic_DNA"/>
</dbReference>
<evidence type="ECO:0000256" key="2">
    <source>
        <dbReference type="PROSITE-ProRule" id="PRU00103"/>
    </source>
</evidence>
<dbReference type="GO" id="GO:0005829">
    <property type="term" value="C:cytosol"/>
    <property type="evidence" value="ECO:0007669"/>
    <property type="project" value="TreeGrafter"/>
</dbReference>
<dbReference type="InParanoid" id="A0A448YKP4"/>
<dbReference type="PANTHER" id="PTHR23346">
    <property type="entry name" value="TRANSLATIONAL ACTIVATOR GCN1-RELATED"/>
    <property type="match status" value="1"/>
</dbReference>
<evidence type="ECO:0000313" key="5">
    <source>
        <dbReference type="Proteomes" id="UP000290900"/>
    </source>
</evidence>
<evidence type="ECO:0000259" key="3">
    <source>
        <dbReference type="SMART" id="SM01349"/>
    </source>
</evidence>
<dbReference type="InterPro" id="IPR022716">
    <property type="entry name" value="Gcn1_N"/>
</dbReference>
<feature type="domain" description="TOG" evidence="3">
    <location>
        <begin position="1710"/>
        <end position="1967"/>
    </location>
</feature>
<dbReference type="Pfam" id="PF24987">
    <property type="entry name" value="HEAT_EF3_N"/>
    <property type="match status" value="1"/>
</dbReference>
<feature type="repeat" description="HEAT" evidence="2">
    <location>
        <begin position="1723"/>
        <end position="1762"/>
    </location>
</feature>
<dbReference type="FunCoup" id="A0A448YKP4">
    <property type="interactions" value="1459"/>
</dbReference>
<protein>
    <submittedName>
        <fullName evidence="4">DEKNAAC102327</fullName>
    </submittedName>
</protein>
<feature type="domain" description="TOG" evidence="3">
    <location>
        <begin position="1383"/>
        <end position="1629"/>
    </location>
</feature>
<dbReference type="GO" id="GO:0006417">
    <property type="term" value="P:regulation of translation"/>
    <property type="evidence" value="ECO:0007669"/>
    <property type="project" value="TreeGrafter"/>
</dbReference>
<feature type="repeat" description="HEAT" evidence="2">
    <location>
        <begin position="1566"/>
        <end position="1604"/>
    </location>
</feature>
<dbReference type="InterPro" id="IPR021133">
    <property type="entry name" value="HEAT_type_2"/>
</dbReference>
<dbReference type="PANTHER" id="PTHR23346:SF7">
    <property type="entry name" value="STALLED RIBOSOME SENSOR GCN1"/>
    <property type="match status" value="1"/>
</dbReference>
<dbReference type="GO" id="GO:0034198">
    <property type="term" value="P:cellular response to amino acid starvation"/>
    <property type="evidence" value="ECO:0007669"/>
    <property type="project" value="TreeGrafter"/>
</dbReference>
<dbReference type="Pfam" id="PF12074">
    <property type="entry name" value="Gcn1_N"/>
    <property type="match status" value="1"/>
</dbReference>
<dbReference type="InterPro" id="IPR016024">
    <property type="entry name" value="ARM-type_fold"/>
</dbReference>
<dbReference type="Pfam" id="PF25801">
    <property type="entry name" value="HEAT_GCN1_C_2"/>
    <property type="match status" value="1"/>
</dbReference>
<dbReference type="GO" id="GO:0019887">
    <property type="term" value="F:protein kinase regulator activity"/>
    <property type="evidence" value="ECO:0007669"/>
    <property type="project" value="TreeGrafter"/>
</dbReference>
<keyword evidence="5" id="KW-1185">Reference proteome</keyword>
<dbReference type="InterPro" id="IPR011989">
    <property type="entry name" value="ARM-like"/>
</dbReference>
<keyword evidence="1" id="KW-0677">Repeat</keyword>
<dbReference type="InterPro" id="IPR056809">
    <property type="entry name" value="HEAT_GCN1_fung"/>
</dbReference>
<dbReference type="Proteomes" id="UP000290900">
    <property type="component" value="Unassembled WGS sequence"/>
</dbReference>
<dbReference type="SUPFAM" id="SSF48371">
    <property type="entry name" value="ARM repeat"/>
    <property type="match status" value="4"/>
</dbReference>
<gene>
    <name evidence="4" type="ORF">BRENAR_LOCUS2189</name>
</gene>
<dbReference type="InterPro" id="IPR057546">
    <property type="entry name" value="HEAT_GCN1"/>
</dbReference>
<feature type="repeat" description="HEAT" evidence="2">
    <location>
        <begin position="2027"/>
        <end position="2064"/>
    </location>
</feature>
<dbReference type="Pfam" id="PF24916">
    <property type="entry name" value="HEAT_GCN1_fung"/>
    <property type="match status" value="1"/>
</dbReference>
<dbReference type="STRING" id="13370.A0A448YKP4"/>
<proteinExistence type="predicted"/>
<dbReference type="PROSITE" id="PS50077">
    <property type="entry name" value="HEAT_REPEAT"/>
    <property type="match status" value="4"/>
</dbReference>